<dbReference type="SUPFAM" id="SSF55931">
    <property type="entry name" value="Glutamine synthetase/guanido kinase"/>
    <property type="match status" value="1"/>
</dbReference>
<dbReference type="Gene3D" id="3.30.590.10">
    <property type="entry name" value="Glutamine synthetase/guanido kinase, catalytic domain"/>
    <property type="match status" value="1"/>
</dbReference>
<dbReference type="GO" id="GO:0016301">
    <property type="term" value="F:kinase activity"/>
    <property type="evidence" value="ECO:0007669"/>
    <property type="project" value="UniProtKB-KW"/>
</dbReference>
<dbReference type="InterPro" id="IPR014746">
    <property type="entry name" value="Gln_synth/guanido_kin_cat_dom"/>
</dbReference>
<evidence type="ECO:0000256" key="4">
    <source>
        <dbReference type="ARBA" id="ARBA00022840"/>
    </source>
</evidence>
<reference evidence="6" key="1">
    <citation type="journal article" date="2014" name="Front. Microbiol.">
        <title>High frequency of phylogenetically diverse reductive dehalogenase-homologous genes in deep subseafloor sedimentary metagenomes.</title>
        <authorList>
            <person name="Kawai M."/>
            <person name="Futagami T."/>
            <person name="Toyoda A."/>
            <person name="Takaki Y."/>
            <person name="Nishi S."/>
            <person name="Hori S."/>
            <person name="Arai W."/>
            <person name="Tsubouchi T."/>
            <person name="Morono Y."/>
            <person name="Uchiyama I."/>
            <person name="Ito T."/>
            <person name="Fujiyama A."/>
            <person name="Inagaki F."/>
            <person name="Takami H."/>
        </authorList>
    </citation>
    <scope>NUCLEOTIDE SEQUENCE</scope>
    <source>
        <strain evidence="6">Expedition CK06-06</strain>
    </source>
</reference>
<evidence type="ECO:0000256" key="3">
    <source>
        <dbReference type="ARBA" id="ARBA00022777"/>
    </source>
</evidence>
<proteinExistence type="predicted"/>
<keyword evidence="1" id="KW-0808">Transferase</keyword>
<feature type="non-terminal residue" evidence="6">
    <location>
        <position position="120"/>
    </location>
</feature>
<dbReference type="Pfam" id="PF00217">
    <property type="entry name" value="ATP-gua_Ptrans"/>
    <property type="match status" value="1"/>
</dbReference>
<dbReference type="InterPro" id="IPR022414">
    <property type="entry name" value="ATP-guanido_PTrfase_cat"/>
</dbReference>
<comment type="caution">
    <text evidence="6">The sequence shown here is derived from an EMBL/GenBank/DDBJ whole genome shotgun (WGS) entry which is preliminary data.</text>
</comment>
<name>X1JE19_9ZZZZ</name>
<dbReference type="PROSITE" id="PS51510">
    <property type="entry name" value="PHOSPHAGEN_KINASE_C"/>
    <property type="match status" value="1"/>
</dbReference>
<keyword evidence="3" id="KW-0418">Kinase</keyword>
<protein>
    <recommendedName>
        <fullName evidence="5">Phosphagen kinase C-terminal domain-containing protein</fullName>
    </recommendedName>
</protein>
<evidence type="ECO:0000259" key="5">
    <source>
        <dbReference type="PROSITE" id="PS51510"/>
    </source>
</evidence>
<organism evidence="6">
    <name type="scientific">marine sediment metagenome</name>
    <dbReference type="NCBI Taxonomy" id="412755"/>
    <lineage>
        <taxon>unclassified sequences</taxon>
        <taxon>metagenomes</taxon>
        <taxon>ecological metagenomes</taxon>
    </lineage>
</organism>
<feature type="domain" description="Phosphagen kinase C-terminal" evidence="5">
    <location>
        <begin position="23"/>
        <end position="120"/>
    </location>
</feature>
<keyword evidence="2" id="KW-0547">Nucleotide-binding</keyword>
<gene>
    <name evidence="6" type="ORF">S03H2_55370</name>
</gene>
<accession>X1JE19</accession>
<evidence type="ECO:0000313" key="6">
    <source>
        <dbReference type="EMBL" id="GAH79775.1"/>
    </source>
</evidence>
<sequence length="120" mass="13585">MKLTDISCNINEWFDGSGPLADIVISSRIRLARNMAGHKFLSRCSAAERSAILEKLRDVLMSLELGDKIFYLSVDKAPVLDRHFLVERHLISRHHAFGKGARGVVIAQREFFTAMINEED</sequence>
<dbReference type="EMBL" id="BARU01035360">
    <property type="protein sequence ID" value="GAH79775.1"/>
    <property type="molecule type" value="Genomic_DNA"/>
</dbReference>
<dbReference type="GO" id="GO:0005524">
    <property type="term" value="F:ATP binding"/>
    <property type="evidence" value="ECO:0007669"/>
    <property type="project" value="UniProtKB-KW"/>
</dbReference>
<keyword evidence="4" id="KW-0067">ATP-binding</keyword>
<evidence type="ECO:0000256" key="2">
    <source>
        <dbReference type="ARBA" id="ARBA00022741"/>
    </source>
</evidence>
<dbReference type="AlphaFoldDB" id="X1JE19"/>
<evidence type="ECO:0000256" key="1">
    <source>
        <dbReference type="ARBA" id="ARBA00022679"/>
    </source>
</evidence>